<dbReference type="Gene3D" id="1.20.58.80">
    <property type="entry name" value="Phosphotransferase system, lactose/cellobiose-type IIA subunit"/>
    <property type="match status" value="1"/>
</dbReference>
<feature type="compositionally biased region" description="Low complexity" evidence="1">
    <location>
        <begin position="603"/>
        <end position="614"/>
    </location>
</feature>
<feature type="domain" description="MIT" evidence="2">
    <location>
        <begin position="94"/>
        <end position="158"/>
    </location>
</feature>
<feature type="compositionally biased region" description="Polar residues" evidence="1">
    <location>
        <begin position="575"/>
        <end position="584"/>
    </location>
</feature>
<dbReference type="SUPFAM" id="SSF116846">
    <property type="entry name" value="MIT domain"/>
    <property type="match status" value="1"/>
</dbReference>
<dbReference type="PANTHER" id="PTHR37327:SF1">
    <property type="entry name" value="MICROTUBULE INTERACTING AND TRANSPORT DOMAIN-CONTAINING PROTEIN"/>
    <property type="match status" value="1"/>
</dbReference>
<accession>A0A0F4ZBU5</accession>
<dbReference type="InterPro" id="IPR007330">
    <property type="entry name" value="MIT_dom"/>
</dbReference>
<protein>
    <recommendedName>
        <fullName evidence="2">MIT domain-containing protein</fullName>
    </recommendedName>
</protein>
<feature type="region of interest" description="Disordered" evidence="1">
    <location>
        <begin position="986"/>
        <end position="1077"/>
    </location>
</feature>
<feature type="compositionally biased region" description="Low complexity" evidence="1">
    <location>
        <begin position="1028"/>
        <end position="1040"/>
    </location>
</feature>
<evidence type="ECO:0000256" key="1">
    <source>
        <dbReference type="SAM" id="MobiDB-lite"/>
    </source>
</evidence>
<feature type="region of interest" description="Disordered" evidence="1">
    <location>
        <begin position="231"/>
        <end position="376"/>
    </location>
</feature>
<gene>
    <name evidence="3" type="ORF">TD95_003694</name>
</gene>
<organism evidence="3 4">
    <name type="scientific">Thielaviopsis punctulata</name>
    <dbReference type="NCBI Taxonomy" id="72032"/>
    <lineage>
        <taxon>Eukaryota</taxon>
        <taxon>Fungi</taxon>
        <taxon>Dikarya</taxon>
        <taxon>Ascomycota</taxon>
        <taxon>Pezizomycotina</taxon>
        <taxon>Sordariomycetes</taxon>
        <taxon>Hypocreomycetidae</taxon>
        <taxon>Microascales</taxon>
        <taxon>Ceratocystidaceae</taxon>
        <taxon>Thielaviopsis</taxon>
    </lineage>
</organism>
<dbReference type="InterPro" id="IPR036181">
    <property type="entry name" value="MIT_dom_sf"/>
</dbReference>
<feature type="compositionally biased region" description="Polar residues" evidence="1">
    <location>
        <begin position="1017"/>
        <end position="1027"/>
    </location>
</feature>
<feature type="region of interest" description="Disordered" evidence="1">
    <location>
        <begin position="433"/>
        <end position="507"/>
    </location>
</feature>
<dbReference type="OrthoDB" id="2245455at2759"/>
<sequence length="1171" mass="130572">MYRGGHGYEYYNPNHHQNLRINTHSIPLDDQTSMTHTPDTAILMPSSYDRYTGSAAAAAAAADPYSRIATARSRTTDSPQPASRPRKPSQKEMLSRALQKANTAVELDNVQNFEGARRAYIEASELLDQVIMRVGVEDVRRRLEEIRDRYTSRIEELDSMGQLEIEDEKELPARPERDSTDFMFPQNLQAQYHEEIETHYETETPRTQNSTYCGEPPQPAYHQPQMLAVPERQQRTGHLQSAFSTSPSANSEWGSSDRMFLQHPDDEQYMPRPLSPYRGAGSRNPSPNYSNGLMPRPPADLRSEFASQNAARDLGRKQSNNSLHTRARSQDSWLDHGGGSGESTVSSLHSRSSSMQHPSRQSMQMQMQMQMQPANRGSEFEFDAALDAAVEAAYDDPYEPLTPVVPRQHQQAPTMESEDPVVQAMRNVEQAKERVRQTQVETSRLEQERQLQRDLQQQNQQDRHQQEAQLQRQPQQNQVLPHSASRDFFDDANSSDEEPIVASYKVDDYDANRNNNYVDDAMSPQMASFRSRSDNLATRTWFSTGTSAPPSATFPDESNSMSLDSDVLSLAPSELETQTQTQNMLPPPPEEEEEDEEAEEHSQSQSQSQALHEQAMAMSPDNGNDLAHVPKTRNRSRTASTVSLSVRNRRLSGQNPKQLMIETQPMRRPSTNSQINEVQSPDVSDVTVTQEQAHHRDYDDEVAPEVVDDVMEIIPKHPPASAPPVPVTMGLNMYSTPPMTLNEFEDIPEDGRSVSPISSRVLRKNYSSTSLRSTRTRNMSVSNIDDISDMSPGTPASTYAGRSSNYPNVPTPLSAAFADHVKNESTEAVYFSDAGLNHINSRGSAGMPISPRPGHAVIDPNVPVALEPCPNDFLLRPFWMMRCLYQTLCHPRGGFISNKLFVPRDVWKVKGVKIKNVDDKVQACDALTAALEKLGRVDTNDADNMLEEMQSLENVLDQLTQQLTRKLGGDVGIQAPSVLFRESSANVEAESGSAVPRSTSVSNKTGSSFSWRRLRSKTSQAGLTSQYSSSANGMASTSSLGGSGASVTMRLDSSHGTSRRDSPPTEMLPMTTTPILRPPRRDVKKVQFSGPNSVYMEALARLFDAAQTVDQIARQVEDPGLKHADKTQVGLELCTRHAAEFFAFYIIRFAMADLANLLDKFVKRGTEWATT</sequence>
<dbReference type="EMBL" id="LAEV01001459">
    <property type="protein sequence ID" value="KKA28014.1"/>
    <property type="molecule type" value="Genomic_DNA"/>
</dbReference>
<feature type="region of interest" description="Disordered" evidence="1">
    <location>
        <begin position="399"/>
        <end position="420"/>
    </location>
</feature>
<evidence type="ECO:0000313" key="3">
    <source>
        <dbReference type="EMBL" id="KKA28014.1"/>
    </source>
</evidence>
<feature type="compositionally biased region" description="Low complexity" evidence="1">
    <location>
        <begin position="1064"/>
        <end position="1074"/>
    </location>
</feature>
<keyword evidence="4" id="KW-1185">Reference proteome</keyword>
<comment type="caution">
    <text evidence="3">The sequence shown here is derived from an EMBL/GenBank/DDBJ whole genome shotgun (WGS) entry which is preliminary data.</text>
</comment>
<feature type="compositionally biased region" description="Polar residues" evidence="1">
    <location>
        <begin position="541"/>
        <end position="563"/>
    </location>
</feature>
<dbReference type="AlphaFoldDB" id="A0A0F4ZBU5"/>
<dbReference type="PANTHER" id="PTHR37327">
    <property type="entry name" value="CHROMOSOME 1, WHOLE GENOME SHOTGUN SEQUENCE"/>
    <property type="match status" value="1"/>
</dbReference>
<dbReference type="Proteomes" id="UP000033483">
    <property type="component" value="Unassembled WGS sequence"/>
</dbReference>
<dbReference type="Pfam" id="PF04212">
    <property type="entry name" value="MIT"/>
    <property type="match status" value="1"/>
</dbReference>
<feature type="region of interest" description="Disordered" evidence="1">
    <location>
        <begin position="70"/>
        <end position="93"/>
    </location>
</feature>
<feature type="compositionally biased region" description="Basic and acidic residues" evidence="1">
    <location>
        <begin position="443"/>
        <end position="452"/>
    </location>
</feature>
<name>A0A0F4ZBU5_9PEZI</name>
<proteinExistence type="predicted"/>
<feature type="compositionally biased region" description="Low complexity" evidence="1">
    <location>
        <begin position="467"/>
        <end position="478"/>
    </location>
</feature>
<feature type="region of interest" description="Disordered" evidence="1">
    <location>
        <begin position="541"/>
        <end position="643"/>
    </location>
</feature>
<feature type="compositionally biased region" description="Low complexity" evidence="1">
    <location>
        <begin position="349"/>
        <end position="373"/>
    </location>
</feature>
<feature type="compositionally biased region" description="Acidic residues" evidence="1">
    <location>
        <begin position="589"/>
        <end position="599"/>
    </location>
</feature>
<feature type="compositionally biased region" description="Polar residues" evidence="1">
    <location>
        <begin position="236"/>
        <end position="254"/>
    </location>
</feature>
<evidence type="ECO:0000313" key="4">
    <source>
        <dbReference type="Proteomes" id="UP000033483"/>
    </source>
</evidence>
<reference evidence="3 4" key="1">
    <citation type="submission" date="2015-03" db="EMBL/GenBank/DDBJ databases">
        <authorList>
            <person name="Radwan O."/>
            <person name="Al-Naeli F.A."/>
            <person name="Rendon G.A."/>
            <person name="Fields C."/>
        </authorList>
    </citation>
    <scope>NUCLEOTIDE SEQUENCE [LARGE SCALE GENOMIC DNA]</scope>
    <source>
        <strain evidence="3">CR-DP1</strain>
    </source>
</reference>
<feature type="compositionally biased region" description="Polar residues" evidence="1">
    <location>
        <begin position="996"/>
        <end position="1010"/>
    </location>
</feature>
<feature type="compositionally biased region" description="Polar residues" evidence="1">
    <location>
        <begin position="72"/>
        <end position="81"/>
    </location>
</feature>
<evidence type="ECO:0000259" key="2">
    <source>
        <dbReference type="Pfam" id="PF04212"/>
    </source>
</evidence>